<keyword evidence="3" id="KW-1185">Reference proteome</keyword>
<dbReference type="InterPro" id="IPR036910">
    <property type="entry name" value="HMG_box_dom_sf"/>
</dbReference>
<dbReference type="GO" id="GO:0003677">
    <property type="term" value="F:DNA binding"/>
    <property type="evidence" value="ECO:0007669"/>
    <property type="project" value="UniProtKB-UniRule"/>
</dbReference>
<name>A0A915PVW6_9BILA</name>
<evidence type="ECO:0000313" key="4">
    <source>
        <dbReference type="WBParaSite" id="sdigi.contig483.g8599.t1"/>
    </source>
</evidence>
<evidence type="ECO:0000256" key="1">
    <source>
        <dbReference type="PROSITE-ProRule" id="PRU00267"/>
    </source>
</evidence>
<dbReference type="GO" id="GO:0005634">
    <property type="term" value="C:nucleus"/>
    <property type="evidence" value="ECO:0007669"/>
    <property type="project" value="UniProtKB-UniRule"/>
</dbReference>
<dbReference type="InterPro" id="IPR009071">
    <property type="entry name" value="HMG_box_dom"/>
</dbReference>
<evidence type="ECO:0000259" key="2">
    <source>
        <dbReference type="PROSITE" id="PS50118"/>
    </source>
</evidence>
<evidence type="ECO:0000313" key="3">
    <source>
        <dbReference type="Proteomes" id="UP000887581"/>
    </source>
</evidence>
<dbReference type="PROSITE" id="PS50118">
    <property type="entry name" value="HMG_BOX_2"/>
    <property type="match status" value="1"/>
</dbReference>
<keyword evidence="1" id="KW-0539">Nucleus</keyword>
<protein>
    <submittedName>
        <fullName evidence="4">HMG box domain-containing protein</fullName>
    </submittedName>
</protein>
<dbReference type="AlphaFoldDB" id="A0A915PVW6"/>
<accession>A0A915PVW6</accession>
<keyword evidence="1" id="KW-0238">DNA-binding</keyword>
<dbReference type="Gene3D" id="1.10.30.10">
    <property type="entry name" value="High mobility group box domain"/>
    <property type="match status" value="1"/>
</dbReference>
<feature type="domain" description="HMG box" evidence="2">
    <location>
        <begin position="3"/>
        <end position="72"/>
    </location>
</feature>
<dbReference type="Pfam" id="PF00505">
    <property type="entry name" value="HMG_box"/>
    <property type="match status" value="1"/>
</dbReference>
<dbReference type="WBParaSite" id="sdigi.contig483.g8599.t1">
    <property type="protein sequence ID" value="sdigi.contig483.g8599.t1"/>
    <property type="gene ID" value="sdigi.contig483.g8599"/>
</dbReference>
<organism evidence="3 4">
    <name type="scientific">Setaria digitata</name>
    <dbReference type="NCBI Taxonomy" id="48799"/>
    <lineage>
        <taxon>Eukaryota</taxon>
        <taxon>Metazoa</taxon>
        <taxon>Ecdysozoa</taxon>
        <taxon>Nematoda</taxon>
        <taxon>Chromadorea</taxon>
        <taxon>Rhabditida</taxon>
        <taxon>Spirurina</taxon>
        <taxon>Spiruromorpha</taxon>
        <taxon>Filarioidea</taxon>
        <taxon>Setariidae</taxon>
        <taxon>Setaria</taxon>
    </lineage>
</organism>
<dbReference type="SUPFAM" id="SSF47095">
    <property type="entry name" value="HMG-box"/>
    <property type="match status" value="1"/>
</dbReference>
<dbReference type="Proteomes" id="UP000887581">
    <property type="component" value="Unplaced"/>
</dbReference>
<reference evidence="4" key="1">
    <citation type="submission" date="2022-11" db="UniProtKB">
        <authorList>
            <consortium name="WormBaseParasite"/>
        </authorList>
    </citation>
    <scope>IDENTIFICATION</scope>
</reference>
<sequence length="72" mass="8823">MTKKRSSNGFMYFADARRALYEAENKGIHLTAKKLVERATRDWEMMTEEERQRWRNESRRRHDERYTATVIL</sequence>
<proteinExistence type="predicted"/>
<dbReference type="SMART" id="SM00398">
    <property type="entry name" value="HMG"/>
    <property type="match status" value="1"/>
</dbReference>
<feature type="DNA-binding region" description="HMG box" evidence="1">
    <location>
        <begin position="3"/>
        <end position="72"/>
    </location>
</feature>